<reference evidence="3 4" key="1">
    <citation type="submission" date="2020-04" db="EMBL/GenBank/DDBJ databases">
        <title>Usitatibacter rugosus gen. nov., sp. nov. and Usitatibacter palustris sp. nov., novel members of Usitatibacteraceae fam. nov. within the order Nitrosomonadales isolated from soil.</title>
        <authorList>
            <person name="Huber K.J."/>
            <person name="Neumann-Schaal M."/>
            <person name="Geppert A."/>
            <person name="Luckner M."/>
            <person name="Wanner G."/>
            <person name="Overmann J."/>
        </authorList>
    </citation>
    <scope>NUCLEOTIDE SEQUENCE [LARGE SCALE GENOMIC DNA]</scope>
    <source>
        <strain evidence="3 4">0125_3</strain>
    </source>
</reference>
<keyword evidence="1" id="KW-0732">Signal</keyword>
<dbReference type="PROSITE" id="PS51257">
    <property type="entry name" value="PROKAR_LIPOPROTEIN"/>
    <property type="match status" value="1"/>
</dbReference>
<feature type="domain" description="ABC-type transport auxiliary lipoprotein component" evidence="2">
    <location>
        <begin position="28"/>
        <end position="190"/>
    </location>
</feature>
<organism evidence="3 4">
    <name type="scientific">Usitatibacter rugosus</name>
    <dbReference type="NCBI Taxonomy" id="2732067"/>
    <lineage>
        <taxon>Bacteria</taxon>
        <taxon>Pseudomonadati</taxon>
        <taxon>Pseudomonadota</taxon>
        <taxon>Betaproteobacteria</taxon>
        <taxon>Nitrosomonadales</taxon>
        <taxon>Usitatibacteraceae</taxon>
        <taxon>Usitatibacter</taxon>
    </lineage>
</organism>
<feature type="chain" id="PRO_5026986521" description="ABC-type transport auxiliary lipoprotein component domain-containing protein" evidence="1">
    <location>
        <begin position="23"/>
        <end position="195"/>
    </location>
</feature>
<proteinExistence type="predicted"/>
<dbReference type="InterPro" id="IPR005586">
    <property type="entry name" value="ABC_trans_aux"/>
</dbReference>
<accession>A0A6M4GTL1</accession>
<evidence type="ECO:0000313" key="4">
    <source>
        <dbReference type="Proteomes" id="UP000501534"/>
    </source>
</evidence>
<evidence type="ECO:0000259" key="2">
    <source>
        <dbReference type="Pfam" id="PF03886"/>
    </source>
</evidence>
<keyword evidence="4" id="KW-1185">Reference proteome</keyword>
<sequence length="195" mass="20162">MKRALTLLVAPLVLSGCFGGSAVKESYFNLSAAPGNAPSPATSSGPAIHVGVATVPEAVDRNAMVIRTGPNRVEIDDANRWVEPLKAAIPRVLAEDLRAELGTSRVTSGRFGPYAPDFAVTVDVQRFDSSLDAGATLEAMWTVTPTGANASAGARKSGRTAVTEPLPSRDAAGIAAAHSRALARMAAEIAATIRR</sequence>
<evidence type="ECO:0000256" key="1">
    <source>
        <dbReference type="SAM" id="SignalP"/>
    </source>
</evidence>
<dbReference type="Proteomes" id="UP000501534">
    <property type="component" value="Chromosome"/>
</dbReference>
<dbReference type="EMBL" id="CP053069">
    <property type="protein sequence ID" value="QJR09854.1"/>
    <property type="molecule type" value="Genomic_DNA"/>
</dbReference>
<dbReference type="KEGG" id="uru:DSM104443_00904"/>
<protein>
    <recommendedName>
        <fullName evidence="2">ABC-type transport auxiliary lipoprotein component domain-containing protein</fullName>
    </recommendedName>
</protein>
<evidence type="ECO:0000313" key="3">
    <source>
        <dbReference type="EMBL" id="QJR09854.1"/>
    </source>
</evidence>
<dbReference type="AlphaFoldDB" id="A0A6M4GTL1"/>
<dbReference type="SUPFAM" id="SSF159594">
    <property type="entry name" value="XCC0632-like"/>
    <property type="match status" value="1"/>
</dbReference>
<gene>
    <name evidence="3" type="ORF">DSM104443_00904</name>
</gene>
<dbReference type="Gene3D" id="3.40.50.10610">
    <property type="entry name" value="ABC-type transport auxiliary lipoprotein component"/>
    <property type="match status" value="1"/>
</dbReference>
<feature type="signal peptide" evidence="1">
    <location>
        <begin position="1"/>
        <end position="22"/>
    </location>
</feature>
<dbReference type="RefSeq" id="WP_171089903.1">
    <property type="nucleotide sequence ID" value="NZ_CP053069.1"/>
</dbReference>
<dbReference type="Pfam" id="PF03886">
    <property type="entry name" value="ABC_trans_aux"/>
    <property type="match status" value="1"/>
</dbReference>
<name>A0A6M4GTL1_9PROT</name>